<accession>S8C3R6</accession>
<evidence type="ECO:0000256" key="5">
    <source>
        <dbReference type="ARBA" id="ARBA00023163"/>
    </source>
</evidence>
<evidence type="ECO:0000259" key="9">
    <source>
        <dbReference type="PROSITE" id="PS50110"/>
    </source>
</evidence>
<dbReference type="Gene3D" id="3.40.50.2300">
    <property type="match status" value="1"/>
</dbReference>
<dbReference type="Proteomes" id="UP000015453">
    <property type="component" value="Unassembled WGS sequence"/>
</dbReference>
<dbReference type="GO" id="GO:0000160">
    <property type="term" value="P:phosphorelay signal transduction system"/>
    <property type="evidence" value="ECO:0007669"/>
    <property type="project" value="UniProtKB-KW"/>
</dbReference>
<sequence>VQESSYLRDIPVVIMSSENVPSRVNRCLEEGAEEFLLKPVRLSDVKKLKPHIMKSKNEQPYFRQQ</sequence>
<keyword evidence="5" id="KW-0804">Transcription</keyword>
<dbReference type="GO" id="GO:0009736">
    <property type="term" value="P:cytokinin-activated signaling pathway"/>
    <property type="evidence" value="ECO:0007669"/>
    <property type="project" value="UniProtKB-KW"/>
</dbReference>
<keyword evidence="2" id="KW-0932">Cytokinin signaling pathway</keyword>
<keyword evidence="11" id="KW-1185">Reference proteome</keyword>
<evidence type="ECO:0000256" key="3">
    <source>
        <dbReference type="ARBA" id="ARBA00023012"/>
    </source>
</evidence>
<comment type="function">
    <text evidence="7">Functions as a response regulator involved in His-to-Asp phosphorelay signal transduction system. Phosphorylation of the Asp residue in the receiver domain activates the ability of the protein to promote the transcription of target genes. Type-A response regulators seem to act as negative regulators of the cytokinin signaling.</text>
</comment>
<evidence type="ECO:0000256" key="1">
    <source>
        <dbReference type="ARBA" id="ARBA00022553"/>
    </source>
</evidence>
<keyword evidence="3" id="KW-0902">Two-component regulatory system</keyword>
<comment type="similarity">
    <text evidence="6">Belongs to the ARR family. Type-A subfamily.</text>
</comment>
<keyword evidence="4" id="KW-0805">Transcription regulation</keyword>
<name>S8C3R6_9LAMI</name>
<dbReference type="PANTHER" id="PTHR43874:SF167">
    <property type="entry name" value="TWO-COMPONENT RESPONSE REGULATOR ARR9"/>
    <property type="match status" value="1"/>
</dbReference>
<dbReference type="OrthoDB" id="60033at2759"/>
<evidence type="ECO:0000256" key="8">
    <source>
        <dbReference type="PROSITE-ProRule" id="PRU00169"/>
    </source>
</evidence>
<dbReference type="InterPro" id="IPR045279">
    <property type="entry name" value="ARR-like"/>
</dbReference>
<feature type="non-terminal residue" evidence="10">
    <location>
        <position position="65"/>
    </location>
</feature>
<reference evidence="10 11" key="1">
    <citation type="journal article" date="2013" name="BMC Genomics">
        <title>The miniature genome of a carnivorous plant Genlisea aurea contains a low number of genes and short non-coding sequences.</title>
        <authorList>
            <person name="Leushkin E.V."/>
            <person name="Sutormin R.A."/>
            <person name="Nabieva E.R."/>
            <person name="Penin A.A."/>
            <person name="Kondrashov A.S."/>
            <person name="Logacheva M.D."/>
        </authorList>
    </citation>
    <scope>NUCLEOTIDE SEQUENCE [LARGE SCALE GENOMIC DNA]</scope>
</reference>
<evidence type="ECO:0000256" key="2">
    <source>
        <dbReference type="ARBA" id="ARBA00022864"/>
    </source>
</evidence>
<proteinExistence type="inferred from homology"/>
<comment type="caution">
    <text evidence="8">Lacks conserved residue(s) required for the propagation of feature annotation.</text>
</comment>
<gene>
    <name evidence="10" type="ORF">M569_13338</name>
</gene>
<dbReference type="EMBL" id="AUSU01006830">
    <property type="protein sequence ID" value="EPS61460.1"/>
    <property type="molecule type" value="Genomic_DNA"/>
</dbReference>
<dbReference type="PANTHER" id="PTHR43874">
    <property type="entry name" value="TWO-COMPONENT RESPONSE REGULATOR"/>
    <property type="match status" value="1"/>
</dbReference>
<organism evidence="10 11">
    <name type="scientific">Genlisea aurea</name>
    <dbReference type="NCBI Taxonomy" id="192259"/>
    <lineage>
        <taxon>Eukaryota</taxon>
        <taxon>Viridiplantae</taxon>
        <taxon>Streptophyta</taxon>
        <taxon>Embryophyta</taxon>
        <taxon>Tracheophyta</taxon>
        <taxon>Spermatophyta</taxon>
        <taxon>Magnoliopsida</taxon>
        <taxon>eudicotyledons</taxon>
        <taxon>Gunneridae</taxon>
        <taxon>Pentapetalae</taxon>
        <taxon>asterids</taxon>
        <taxon>lamiids</taxon>
        <taxon>Lamiales</taxon>
        <taxon>Lentibulariaceae</taxon>
        <taxon>Genlisea</taxon>
    </lineage>
</organism>
<evidence type="ECO:0000313" key="11">
    <source>
        <dbReference type="Proteomes" id="UP000015453"/>
    </source>
</evidence>
<protein>
    <recommendedName>
        <fullName evidence="9">Response regulatory domain-containing protein</fullName>
    </recommendedName>
</protein>
<dbReference type="InterPro" id="IPR001789">
    <property type="entry name" value="Sig_transdc_resp-reg_receiver"/>
</dbReference>
<keyword evidence="1" id="KW-0597">Phosphoprotein</keyword>
<evidence type="ECO:0000313" key="10">
    <source>
        <dbReference type="EMBL" id="EPS61460.1"/>
    </source>
</evidence>
<evidence type="ECO:0000256" key="4">
    <source>
        <dbReference type="ARBA" id="ARBA00023015"/>
    </source>
</evidence>
<dbReference type="SUPFAM" id="SSF52172">
    <property type="entry name" value="CheY-like"/>
    <property type="match status" value="1"/>
</dbReference>
<dbReference type="PROSITE" id="PS50110">
    <property type="entry name" value="RESPONSE_REGULATORY"/>
    <property type="match status" value="1"/>
</dbReference>
<evidence type="ECO:0000256" key="6">
    <source>
        <dbReference type="ARBA" id="ARBA00038244"/>
    </source>
</evidence>
<feature type="non-terminal residue" evidence="10">
    <location>
        <position position="1"/>
    </location>
</feature>
<evidence type="ECO:0000256" key="7">
    <source>
        <dbReference type="ARBA" id="ARBA00043855"/>
    </source>
</evidence>
<dbReference type="AlphaFoldDB" id="S8C3R6"/>
<feature type="domain" description="Response regulatory" evidence="9">
    <location>
        <begin position="1"/>
        <end position="53"/>
    </location>
</feature>
<comment type="caution">
    <text evidence="10">The sequence shown here is derived from an EMBL/GenBank/DDBJ whole genome shotgun (WGS) entry which is preliminary data.</text>
</comment>
<dbReference type="InterPro" id="IPR011006">
    <property type="entry name" value="CheY-like_superfamily"/>
</dbReference>